<dbReference type="GO" id="GO:0003676">
    <property type="term" value="F:nucleic acid binding"/>
    <property type="evidence" value="ECO:0007669"/>
    <property type="project" value="InterPro"/>
</dbReference>
<dbReference type="InterPro" id="IPR002156">
    <property type="entry name" value="RNaseH_domain"/>
</dbReference>
<name>A0A8H6H9A6_9AGAR</name>
<dbReference type="Proteomes" id="UP000521943">
    <property type="component" value="Unassembled WGS sequence"/>
</dbReference>
<reference evidence="3 4" key="1">
    <citation type="submission" date="2020-07" db="EMBL/GenBank/DDBJ databases">
        <title>Comparative genomics of pyrophilous fungi reveals a link between fire events and developmental genes.</title>
        <authorList>
            <consortium name="DOE Joint Genome Institute"/>
            <person name="Steindorff A.S."/>
            <person name="Carver A."/>
            <person name="Calhoun S."/>
            <person name="Stillman K."/>
            <person name="Liu H."/>
            <person name="Lipzen A."/>
            <person name="Pangilinan J."/>
            <person name="Labutti K."/>
            <person name="Bruns T.D."/>
            <person name="Grigoriev I.V."/>
        </authorList>
    </citation>
    <scope>NUCLEOTIDE SEQUENCE [LARGE SCALE GENOMIC DNA]</scope>
    <source>
        <strain evidence="3 4">CBS 144469</strain>
    </source>
</reference>
<dbReference type="EMBL" id="JACGCI010000169">
    <property type="protein sequence ID" value="KAF6742768.1"/>
    <property type="molecule type" value="Genomic_DNA"/>
</dbReference>
<accession>A0A8H6H9A6</accession>
<evidence type="ECO:0000256" key="1">
    <source>
        <dbReference type="SAM" id="MobiDB-lite"/>
    </source>
</evidence>
<keyword evidence="4" id="KW-1185">Reference proteome</keyword>
<dbReference type="InterPro" id="IPR012337">
    <property type="entry name" value="RNaseH-like_sf"/>
</dbReference>
<gene>
    <name evidence="3" type="ORF">DFP72DRAFT_829668</name>
</gene>
<dbReference type="Gene3D" id="3.30.420.10">
    <property type="entry name" value="Ribonuclease H-like superfamily/Ribonuclease H"/>
    <property type="match status" value="1"/>
</dbReference>
<sequence>MQRHRGDKRLRIVSDSQYAIDVITKSTQRLLDEGFINTANKQVVRALVGELMHTKALVLTKKVKGHSGDVGNDGADRLANEGAAKPTPDPVDLSKAKEVEKMGAAVHALTQATAYRAIQARSAPKPRRNTERMLEKTRAVLEELTGVNPTSGAIWTSLRRRKMATLTQKFCAYAWRSLHEGYKLGKYWDNIDALREDRMPCLECEAPVESMDHILRECRVSGQELVWNLAKEIWSETGHEWPYITVETVLGVGLLTVKDENGKVLRGRTRLLQILISECAHLIWCLRCEWRIGRGGDLTQLHTEPEIRNDQKPFARGRE</sequence>
<dbReference type="InterPro" id="IPR036397">
    <property type="entry name" value="RNaseH_sf"/>
</dbReference>
<feature type="region of interest" description="Disordered" evidence="1">
    <location>
        <begin position="64"/>
        <end position="91"/>
    </location>
</feature>
<dbReference type="AlphaFoldDB" id="A0A8H6H9A6"/>
<organism evidence="3 4">
    <name type="scientific">Ephemerocybe angulata</name>
    <dbReference type="NCBI Taxonomy" id="980116"/>
    <lineage>
        <taxon>Eukaryota</taxon>
        <taxon>Fungi</taxon>
        <taxon>Dikarya</taxon>
        <taxon>Basidiomycota</taxon>
        <taxon>Agaricomycotina</taxon>
        <taxon>Agaricomycetes</taxon>
        <taxon>Agaricomycetidae</taxon>
        <taxon>Agaricales</taxon>
        <taxon>Agaricineae</taxon>
        <taxon>Psathyrellaceae</taxon>
        <taxon>Ephemerocybe</taxon>
    </lineage>
</organism>
<dbReference type="GO" id="GO:0004523">
    <property type="term" value="F:RNA-DNA hybrid ribonuclease activity"/>
    <property type="evidence" value="ECO:0007669"/>
    <property type="project" value="InterPro"/>
</dbReference>
<proteinExistence type="predicted"/>
<evidence type="ECO:0000313" key="4">
    <source>
        <dbReference type="Proteomes" id="UP000521943"/>
    </source>
</evidence>
<comment type="caution">
    <text evidence="3">The sequence shown here is derived from an EMBL/GenBank/DDBJ whole genome shotgun (WGS) entry which is preliminary data.</text>
</comment>
<dbReference type="PROSITE" id="PS50879">
    <property type="entry name" value="RNASE_H_1"/>
    <property type="match status" value="1"/>
</dbReference>
<protein>
    <recommendedName>
        <fullName evidence="2">RNase H type-1 domain-containing protein</fullName>
    </recommendedName>
</protein>
<dbReference type="Pfam" id="PF00075">
    <property type="entry name" value="RNase_H"/>
    <property type="match status" value="1"/>
</dbReference>
<dbReference type="OrthoDB" id="3253907at2759"/>
<evidence type="ECO:0000313" key="3">
    <source>
        <dbReference type="EMBL" id="KAF6742768.1"/>
    </source>
</evidence>
<dbReference type="SUPFAM" id="SSF53098">
    <property type="entry name" value="Ribonuclease H-like"/>
    <property type="match status" value="1"/>
</dbReference>
<feature type="domain" description="RNase H type-1" evidence="2">
    <location>
        <begin position="1"/>
        <end position="84"/>
    </location>
</feature>
<evidence type="ECO:0000259" key="2">
    <source>
        <dbReference type="PROSITE" id="PS50879"/>
    </source>
</evidence>